<keyword evidence="2" id="KW-1185">Reference proteome</keyword>
<name>A0AAW1FZV1_ZOAVI</name>
<organism evidence="1 2">
    <name type="scientific">Zoarces viviparus</name>
    <name type="common">Viviparous eelpout</name>
    <name type="synonym">Blennius viviparus</name>
    <dbReference type="NCBI Taxonomy" id="48416"/>
    <lineage>
        <taxon>Eukaryota</taxon>
        <taxon>Metazoa</taxon>
        <taxon>Chordata</taxon>
        <taxon>Craniata</taxon>
        <taxon>Vertebrata</taxon>
        <taxon>Euteleostomi</taxon>
        <taxon>Actinopterygii</taxon>
        <taxon>Neopterygii</taxon>
        <taxon>Teleostei</taxon>
        <taxon>Neoteleostei</taxon>
        <taxon>Acanthomorphata</taxon>
        <taxon>Eupercaria</taxon>
        <taxon>Perciformes</taxon>
        <taxon>Cottioidei</taxon>
        <taxon>Zoarcales</taxon>
        <taxon>Zoarcidae</taxon>
        <taxon>Zoarcinae</taxon>
        <taxon>Zoarces</taxon>
    </lineage>
</organism>
<reference evidence="1 2" key="1">
    <citation type="journal article" date="2024" name="Genome Biol. Evol.">
        <title>Chromosome-level genome assembly of the viviparous eelpout Zoarces viviparus.</title>
        <authorList>
            <person name="Fuhrmann N."/>
            <person name="Brasseur M.V."/>
            <person name="Bakowski C.E."/>
            <person name="Podsiadlowski L."/>
            <person name="Prost S."/>
            <person name="Krehenwinkel H."/>
            <person name="Mayer C."/>
        </authorList>
    </citation>
    <scope>NUCLEOTIDE SEQUENCE [LARGE SCALE GENOMIC DNA]</scope>
    <source>
        <strain evidence="1">NO-MEL_2022_Ind0_liver</strain>
    </source>
</reference>
<proteinExistence type="predicted"/>
<evidence type="ECO:0000313" key="2">
    <source>
        <dbReference type="Proteomes" id="UP001488805"/>
    </source>
</evidence>
<comment type="caution">
    <text evidence="1">The sequence shown here is derived from an EMBL/GenBank/DDBJ whole genome shotgun (WGS) entry which is preliminary data.</text>
</comment>
<dbReference type="EMBL" id="JBCEZU010000013">
    <property type="protein sequence ID" value="KAK9539888.1"/>
    <property type="molecule type" value="Genomic_DNA"/>
</dbReference>
<protein>
    <submittedName>
        <fullName evidence="1">Uncharacterized protein</fullName>
    </submittedName>
</protein>
<accession>A0AAW1FZV1</accession>
<sequence>MECGRSSLDNNTSRMLSIALMFSSSEPGSLLLTQLVFVQMTQMTIKGTDRVPEARLWPPVQYAGTAHSP</sequence>
<evidence type="ECO:0000313" key="1">
    <source>
        <dbReference type="EMBL" id="KAK9539888.1"/>
    </source>
</evidence>
<gene>
    <name evidence="1" type="ORF">VZT92_002374</name>
</gene>
<dbReference type="Proteomes" id="UP001488805">
    <property type="component" value="Unassembled WGS sequence"/>
</dbReference>
<dbReference type="AlphaFoldDB" id="A0AAW1FZV1"/>